<protein>
    <recommendedName>
        <fullName evidence="1">F-box domain-containing protein</fullName>
    </recommendedName>
</protein>
<dbReference type="OrthoDB" id="5396937at2759"/>
<dbReference type="Proteomes" id="UP000015100">
    <property type="component" value="Unassembled WGS sequence"/>
</dbReference>
<name>S8C113_DACHA</name>
<organism evidence="2 3">
    <name type="scientific">Dactylellina haptotyla (strain CBS 200.50)</name>
    <name type="common">Nematode-trapping fungus</name>
    <name type="synonym">Monacrosporium haptotylum</name>
    <dbReference type="NCBI Taxonomy" id="1284197"/>
    <lineage>
        <taxon>Eukaryota</taxon>
        <taxon>Fungi</taxon>
        <taxon>Dikarya</taxon>
        <taxon>Ascomycota</taxon>
        <taxon>Pezizomycotina</taxon>
        <taxon>Orbiliomycetes</taxon>
        <taxon>Orbiliales</taxon>
        <taxon>Orbiliaceae</taxon>
        <taxon>Dactylellina</taxon>
    </lineage>
</organism>
<dbReference type="Pfam" id="PF00646">
    <property type="entry name" value="F-box"/>
    <property type="match status" value="1"/>
</dbReference>
<evidence type="ECO:0000259" key="1">
    <source>
        <dbReference type="PROSITE" id="PS50181"/>
    </source>
</evidence>
<proteinExistence type="predicted"/>
<sequence length="214" mass="24029">MADTEPQGPCANITSLPNELQIQILSYLPATFLICAGVAYKRWEDIILTYPSLTVKLYDQFGLHLFLRGSGTARLVYRVSATGTTSYLLYSWFSRGRQRTSYTDISKSKFLDLEFINDSLNAGTRTLHLSCRVNKSVFSPSFKIQNSMTVGALVNVITTVALNGRVMKEGASPEPFYIRCEQFSIPMMDYPLGTSWSVIGKVKRIERLKMEGIP</sequence>
<dbReference type="SUPFAM" id="SSF81383">
    <property type="entry name" value="F-box domain"/>
    <property type="match status" value="1"/>
</dbReference>
<reference evidence="3" key="2">
    <citation type="submission" date="2013-04" db="EMBL/GenBank/DDBJ databases">
        <title>Genomic mechanisms accounting for the adaptation to parasitism in nematode-trapping fungi.</title>
        <authorList>
            <person name="Ahren D.G."/>
        </authorList>
    </citation>
    <scope>NUCLEOTIDE SEQUENCE [LARGE SCALE GENOMIC DNA]</scope>
    <source>
        <strain evidence="3">CBS 200.50</strain>
    </source>
</reference>
<evidence type="ECO:0000313" key="2">
    <source>
        <dbReference type="EMBL" id="EPS41327.1"/>
    </source>
</evidence>
<dbReference type="AlphaFoldDB" id="S8C113"/>
<evidence type="ECO:0000313" key="3">
    <source>
        <dbReference type="Proteomes" id="UP000015100"/>
    </source>
</evidence>
<accession>S8C113</accession>
<feature type="domain" description="F-box" evidence="1">
    <location>
        <begin position="10"/>
        <end position="61"/>
    </location>
</feature>
<dbReference type="InterPro" id="IPR036047">
    <property type="entry name" value="F-box-like_dom_sf"/>
</dbReference>
<reference evidence="2 3" key="1">
    <citation type="journal article" date="2013" name="PLoS Genet.">
        <title>Genomic mechanisms accounting for the adaptation to parasitism in nematode-trapping fungi.</title>
        <authorList>
            <person name="Meerupati T."/>
            <person name="Andersson K.M."/>
            <person name="Friman E."/>
            <person name="Kumar D."/>
            <person name="Tunlid A."/>
            <person name="Ahren D."/>
        </authorList>
    </citation>
    <scope>NUCLEOTIDE SEQUENCE [LARGE SCALE GENOMIC DNA]</scope>
    <source>
        <strain evidence="2 3">CBS 200.50</strain>
    </source>
</reference>
<dbReference type="EMBL" id="AQGS01000254">
    <property type="protein sequence ID" value="EPS41327.1"/>
    <property type="molecule type" value="Genomic_DNA"/>
</dbReference>
<comment type="caution">
    <text evidence="2">The sequence shown here is derived from an EMBL/GenBank/DDBJ whole genome shotgun (WGS) entry which is preliminary data.</text>
</comment>
<keyword evidence="3" id="KW-1185">Reference proteome</keyword>
<dbReference type="PROSITE" id="PS50181">
    <property type="entry name" value="FBOX"/>
    <property type="match status" value="1"/>
</dbReference>
<dbReference type="InterPro" id="IPR001810">
    <property type="entry name" value="F-box_dom"/>
</dbReference>
<dbReference type="Gene3D" id="1.20.1280.50">
    <property type="match status" value="1"/>
</dbReference>
<gene>
    <name evidence="2" type="ORF">H072_4876</name>
</gene>
<dbReference type="HOGENOM" id="CLU_1288856_0_0_1"/>